<organism evidence="2">
    <name type="scientific">Octopus bimaculoides</name>
    <name type="common">California two-spotted octopus</name>
    <dbReference type="NCBI Taxonomy" id="37653"/>
    <lineage>
        <taxon>Eukaryota</taxon>
        <taxon>Metazoa</taxon>
        <taxon>Spiralia</taxon>
        <taxon>Lophotrochozoa</taxon>
        <taxon>Mollusca</taxon>
        <taxon>Cephalopoda</taxon>
        <taxon>Coleoidea</taxon>
        <taxon>Octopodiformes</taxon>
        <taxon>Octopoda</taxon>
        <taxon>Incirrata</taxon>
        <taxon>Octopodidae</taxon>
        <taxon>Octopus</taxon>
    </lineage>
</organism>
<sequence>MWLLCIYLFIYLSTSDRQPTNIINSTPRTFIYMGLGKRCYVCYSGEQQTSKSYCPPQSITAPYLTNSEACYGSCFVRVTKQNPNVIFRGCTDLHPDLPPHLPLKSCRSYSNEQWCFCDTNLCNRASMDELRNPPTEEEEEIIPKRTEESKVLPFPNNKANEPTERNNYITRTTHPVKPQWFLKRVPSQLKDHKNLSGGPEAYLNIPISNSSSSTFVVNKIAWESERTTRGINGSESCTESMSRQCLPSLLLVYVTLMVSLCVRLQLFKNY</sequence>
<name>A0A0L8GMA2_OCTBM</name>
<evidence type="ECO:0000313" key="2">
    <source>
        <dbReference type="EMBL" id="KOF78087.1"/>
    </source>
</evidence>
<dbReference type="EMBL" id="KQ421217">
    <property type="protein sequence ID" value="KOF78087.1"/>
    <property type="molecule type" value="Genomic_DNA"/>
</dbReference>
<evidence type="ECO:0000256" key="1">
    <source>
        <dbReference type="SAM" id="SignalP"/>
    </source>
</evidence>
<accession>A0A0L8GMA2</accession>
<feature type="chain" id="PRO_5005583099" description="Activin types I and II receptor domain-containing protein" evidence="1">
    <location>
        <begin position="18"/>
        <end position="270"/>
    </location>
</feature>
<dbReference type="AlphaFoldDB" id="A0A0L8GMA2"/>
<evidence type="ECO:0008006" key="3">
    <source>
        <dbReference type="Google" id="ProtNLM"/>
    </source>
</evidence>
<keyword evidence="1" id="KW-0732">Signal</keyword>
<reference evidence="2" key="1">
    <citation type="submission" date="2015-07" db="EMBL/GenBank/DDBJ databases">
        <title>MeaNS - Measles Nucleotide Surveillance Program.</title>
        <authorList>
            <person name="Tran T."/>
            <person name="Druce J."/>
        </authorList>
    </citation>
    <scope>NUCLEOTIDE SEQUENCE</scope>
    <source>
        <strain evidence="2">UCB-OBI-ISO-001</strain>
        <tissue evidence="2">Gonad</tissue>
    </source>
</reference>
<gene>
    <name evidence="2" type="ORF">OCBIM_22031301mg</name>
</gene>
<feature type="signal peptide" evidence="1">
    <location>
        <begin position="1"/>
        <end position="17"/>
    </location>
</feature>
<protein>
    <recommendedName>
        <fullName evidence="3">Activin types I and II receptor domain-containing protein</fullName>
    </recommendedName>
</protein>
<proteinExistence type="predicted"/>
<dbReference type="CDD" id="cd00117">
    <property type="entry name" value="TFP"/>
    <property type="match status" value="1"/>
</dbReference>
<dbReference type="OrthoDB" id="10299964at2759"/>